<feature type="compositionally biased region" description="Basic and acidic residues" evidence="1">
    <location>
        <begin position="290"/>
        <end position="305"/>
    </location>
</feature>
<feature type="compositionally biased region" description="Basic and acidic residues" evidence="1">
    <location>
        <begin position="573"/>
        <end position="589"/>
    </location>
</feature>
<gene>
    <name evidence="2" type="ORF">V5O48_011059</name>
</gene>
<name>A0ABR3F6N0_9AGAR</name>
<feature type="compositionally biased region" description="Polar residues" evidence="1">
    <location>
        <begin position="416"/>
        <end position="426"/>
    </location>
</feature>
<dbReference type="PANTHER" id="PTHR10039">
    <property type="entry name" value="AMELOGENIN"/>
    <property type="match status" value="1"/>
</dbReference>
<protein>
    <submittedName>
        <fullName evidence="2">Uncharacterized protein</fullName>
    </submittedName>
</protein>
<keyword evidence="3" id="KW-1185">Reference proteome</keyword>
<evidence type="ECO:0000256" key="1">
    <source>
        <dbReference type="SAM" id="MobiDB-lite"/>
    </source>
</evidence>
<feature type="region of interest" description="Disordered" evidence="1">
    <location>
        <begin position="568"/>
        <end position="591"/>
    </location>
</feature>
<evidence type="ECO:0000313" key="3">
    <source>
        <dbReference type="Proteomes" id="UP001465976"/>
    </source>
</evidence>
<reference evidence="2 3" key="1">
    <citation type="submission" date="2024-02" db="EMBL/GenBank/DDBJ databases">
        <title>A draft genome for the cacao thread blight pathogen Marasmius crinis-equi.</title>
        <authorList>
            <person name="Cohen S.P."/>
            <person name="Baruah I.K."/>
            <person name="Amoako-Attah I."/>
            <person name="Bukari Y."/>
            <person name="Meinhardt L.W."/>
            <person name="Bailey B.A."/>
        </authorList>
    </citation>
    <scope>NUCLEOTIDE SEQUENCE [LARGE SCALE GENOMIC DNA]</scope>
    <source>
        <strain evidence="2 3">GH-76</strain>
    </source>
</reference>
<feature type="region of interest" description="Disordered" evidence="1">
    <location>
        <begin position="389"/>
        <end position="440"/>
    </location>
</feature>
<proteinExistence type="predicted"/>
<feature type="region of interest" description="Disordered" evidence="1">
    <location>
        <begin position="1"/>
        <end position="51"/>
    </location>
</feature>
<organism evidence="2 3">
    <name type="scientific">Marasmius crinis-equi</name>
    <dbReference type="NCBI Taxonomy" id="585013"/>
    <lineage>
        <taxon>Eukaryota</taxon>
        <taxon>Fungi</taxon>
        <taxon>Dikarya</taxon>
        <taxon>Basidiomycota</taxon>
        <taxon>Agaricomycotina</taxon>
        <taxon>Agaricomycetes</taxon>
        <taxon>Agaricomycetidae</taxon>
        <taxon>Agaricales</taxon>
        <taxon>Marasmiineae</taxon>
        <taxon>Marasmiaceae</taxon>
        <taxon>Marasmius</taxon>
    </lineage>
</organism>
<feature type="compositionally biased region" description="Polar residues" evidence="1">
    <location>
        <begin position="40"/>
        <end position="51"/>
    </location>
</feature>
<feature type="region of interest" description="Disordered" evidence="1">
    <location>
        <begin position="274"/>
        <end position="321"/>
    </location>
</feature>
<accession>A0ABR3F6N0</accession>
<feature type="non-terminal residue" evidence="2">
    <location>
        <position position="974"/>
    </location>
</feature>
<sequence>MQGSLEYDETNSPAGSMPADPLSRSPSVVSWPDTEPASASAPSQPRTPRTQSGIQFVDNLASCMALNSQQMGSLIDLQQIGADLPPALKPLLQMEQYVLGQIYRSFNDLEAKIDAIEGGEQTDGSVKKLLKKLENEHDQTFSMSKTQRTNARALAKELIIDPTRMSYHKLEDDLLEALRAREKEFGLKDVFDMPSKFQMLKRESNAIASGIRNMFRNYMNSSLVKKLDLKSLASTTRVSYARTGGVTYSLQAITCRLSILRRLIIENRHLEDLKEGEDEKSDDGPGNSDKANDDGPTRKRTRPEEAATATASSAGGRPAKGQDFFGLVDRWLEKMSDDKMWGKDMTKGKWKEFIEETVQLTLNGWKKPDTSTLKSGTTTPPSQHVSFLNQSSGGQPPVPMTPTSQTSNRPRMETISARNASPNGLQSPDVFHDTPSQNNGRNLESRATALNMIMNEGGSYTPGTSYQHISTPPLTPSPGIAQSGFQTANIRTSFDDAQIQYNDALKVEGQIVVLIDGMDECMEVAGGSEAFHELLVLLFQLASRKAFKTLPFLRFVIASRPGEPIHTAFTKPAKADNPPERPNTHHLRLDNSSSETTGDILKYLTIKLEEIFRKNHKFRELRKQEDAIPRLAESSSGLFIWATVVIRFLRLAQSRERLEAALDTTIPKDTSALDGLHELYGTVLGSVTANYRDETIKAHVRSIFGPVIAVGRVKAAQYAENWPKLTETVLRGLLEHVTEQVDDILSFLPRLGAVMDGVHSANTELTLLHKSFEDYLTDESRAEAPWYIDVRGHWMPKVARCCIQMVHSDVFSDIPEAASEVLLFAHSFWTSSFVEQLDSNHPFPSCELSRFFLEILQRGFLRWTHCIHNHHKHIGSSRDIFEIPYLGLAYATAKLEKLPEIVNEVIEVYLKHPSLLGILSLCTDLQYIFLCLCLYPEKTPTLRKYCLPQFSNIASGSRDFFTILDAIECITNDS</sequence>
<comment type="caution">
    <text evidence="2">The sequence shown here is derived from an EMBL/GenBank/DDBJ whole genome shotgun (WGS) entry which is preliminary data.</text>
</comment>
<dbReference type="PANTHER" id="PTHR10039:SF14">
    <property type="entry name" value="NACHT DOMAIN-CONTAINING PROTEIN"/>
    <property type="match status" value="1"/>
</dbReference>
<evidence type="ECO:0000313" key="2">
    <source>
        <dbReference type="EMBL" id="KAL0570904.1"/>
    </source>
</evidence>
<dbReference type="Proteomes" id="UP001465976">
    <property type="component" value="Unassembled WGS sequence"/>
</dbReference>
<dbReference type="EMBL" id="JBAHYK010000856">
    <property type="protein sequence ID" value="KAL0570904.1"/>
    <property type="molecule type" value="Genomic_DNA"/>
</dbReference>
<feature type="compositionally biased region" description="Low complexity" evidence="1">
    <location>
        <begin position="306"/>
        <end position="319"/>
    </location>
</feature>